<feature type="domain" description="Retrovirus-related Pol polyprotein from transposon TNT 1-94-like beta-barrel" evidence="1">
    <location>
        <begin position="156"/>
        <end position="200"/>
    </location>
</feature>
<dbReference type="Pfam" id="PF22936">
    <property type="entry name" value="Pol_BBD"/>
    <property type="match status" value="1"/>
</dbReference>
<protein>
    <recommendedName>
        <fullName evidence="1">Retrovirus-related Pol polyprotein from transposon TNT 1-94-like beta-barrel domain-containing protein</fullName>
    </recommendedName>
</protein>
<evidence type="ECO:0000313" key="3">
    <source>
        <dbReference type="Proteomes" id="UP000825935"/>
    </source>
</evidence>
<dbReference type="InterPro" id="IPR054722">
    <property type="entry name" value="PolX-like_BBD"/>
</dbReference>
<dbReference type="Proteomes" id="UP000825935">
    <property type="component" value="Chromosome 16"/>
</dbReference>
<sequence>MYRMYEKIEETFHATSRCHQERISMKPLGFGLYIQYEFLGAGTSSSIRHLENVARRKGRCRRRSLNNLVRRYAKKVGYLKGKLLFYFQCKSPIKGKLLSHSVLVTKKKEEVKNKKTKDKTLKKKEEANEEWVFTTVCSYDTSSHEHCMSAVDSYVWYFDSGATKHITSQRSFFSSLECATTGNTVTCANNSSYPMMGSGKSFRPQLMVVLSHCQMHCMC</sequence>
<organism evidence="2 3">
    <name type="scientific">Ceratopteris richardii</name>
    <name type="common">Triangle waterfern</name>
    <dbReference type="NCBI Taxonomy" id="49495"/>
    <lineage>
        <taxon>Eukaryota</taxon>
        <taxon>Viridiplantae</taxon>
        <taxon>Streptophyta</taxon>
        <taxon>Embryophyta</taxon>
        <taxon>Tracheophyta</taxon>
        <taxon>Polypodiopsida</taxon>
        <taxon>Polypodiidae</taxon>
        <taxon>Polypodiales</taxon>
        <taxon>Pteridineae</taxon>
        <taxon>Pteridaceae</taxon>
        <taxon>Parkerioideae</taxon>
        <taxon>Ceratopteris</taxon>
    </lineage>
</organism>
<proteinExistence type="predicted"/>
<reference evidence="2" key="1">
    <citation type="submission" date="2021-08" db="EMBL/GenBank/DDBJ databases">
        <title>WGS assembly of Ceratopteris richardii.</title>
        <authorList>
            <person name="Marchant D.B."/>
            <person name="Chen G."/>
            <person name="Jenkins J."/>
            <person name="Shu S."/>
            <person name="Leebens-Mack J."/>
            <person name="Grimwood J."/>
            <person name="Schmutz J."/>
            <person name="Soltis P."/>
            <person name="Soltis D."/>
            <person name="Chen Z.-H."/>
        </authorList>
    </citation>
    <scope>NUCLEOTIDE SEQUENCE</scope>
    <source>
        <strain evidence="2">Whitten #5841</strain>
        <tissue evidence="2">Leaf</tissue>
    </source>
</reference>
<accession>A0A8T2T0C5</accession>
<evidence type="ECO:0000259" key="1">
    <source>
        <dbReference type="Pfam" id="PF22936"/>
    </source>
</evidence>
<evidence type="ECO:0000313" key="2">
    <source>
        <dbReference type="EMBL" id="KAH7388551.1"/>
    </source>
</evidence>
<name>A0A8T2T0C5_CERRI</name>
<dbReference type="EMBL" id="CM035421">
    <property type="protein sequence ID" value="KAH7388551.1"/>
    <property type="molecule type" value="Genomic_DNA"/>
</dbReference>
<dbReference type="AlphaFoldDB" id="A0A8T2T0C5"/>
<keyword evidence="3" id="KW-1185">Reference proteome</keyword>
<comment type="caution">
    <text evidence="2">The sequence shown here is derived from an EMBL/GenBank/DDBJ whole genome shotgun (WGS) entry which is preliminary data.</text>
</comment>
<gene>
    <name evidence="2" type="ORF">KP509_16G081300</name>
</gene>